<dbReference type="AlphaFoldDB" id="A0A1G4ASN2"/>
<dbReference type="EMBL" id="MJBS01000159">
    <property type="protein sequence ID" value="OHE92111.1"/>
    <property type="molecule type" value="Genomic_DNA"/>
</dbReference>
<dbReference type="GeneID" id="34565755"/>
<dbReference type="Proteomes" id="UP000176998">
    <property type="component" value="Unassembled WGS sequence"/>
</dbReference>
<proteinExistence type="predicted"/>
<comment type="caution">
    <text evidence="1">The sequence shown here is derived from an EMBL/GenBank/DDBJ whole genome shotgun (WGS) entry which is preliminary data.</text>
</comment>
<gene>
    <name evidence="1" type="ORF">CORC01_12626</name>
</gene>
<name>A0A1G4ASN2_9PEZI</name>
<sequence>MSILTTDQAAKTIVHDAAGLGHDTAACLLLDSIANTQIMDKDGKTPMNVAMMAVYEAKVRLFISHNGAILNQLYNRCEANTR</sequence>
<dbReference type="Gene3D" id="1.25.40.20">
    <property type="entry name" value="Ankyrin repeat-containing domain"/>
    <property type="match status" value="1"/>
</dbReference>
<protein>
    <submittedName>
        <fullName evidence="1">Uncharacterized protein</fullName>
    </submittedName>
</protein>
<keyword evidence="2" id="KW-1185">Reference proteome</keyword>
<reference evidence="1 2" key="1">
    <citation type="submission" date="2016-09" db="EMBL/GenBank/DDBJ databases">
        <authorList>
            <person name="Capua I."/>
            <person name="De Benedictis P."/>
            <person name="Joannis T."/>
            <person name="Lombin L.H."/>
            <person name="Cattoli G."/>
        </authorList>
    </citation>
    <scope>NUCLEOTIDE SEQUENCE [LARGE SCALE GENOMIC DNA]</scope>
    <source>
        <strain evidence="1 2">IMI 309357</strain>
    </source>
</reference>
<accession>A0A1G4ASN2</accession>
<organism evidence="1 2">
    <name type="scientific">Colletotrichum orchidophilum</name>
    <dbReference type="NCBI Taxonomy" id="1209926"/>
    <lineage>
        <taxon>Eukaryota</taxon>
        <taxon>Fungi</taxon>
        <taxon>Dikarya</taxon>
        <taxon>Ascomycota</taxon>
        <taxon>Pezizomycotina</taxon>
        <taxon>Sordariomycetes</taxon>
        <taxon>Hypocreomycetidae</taxon>
        <taxon>Glomerellales</taxon>
        <taxon>Glomerellaceae</taxon>
        <taxon>Colletotrichum</taxon>
    </lineage>
</organism>
<dbReference type="OrthoDB" id="341259at2759"/>
<evidence type="ECO:0000313" key="2">
    <source>
        <dbReference type="Proteomes" id="UP000176998"/>
    </source>
</evidence>
<dbReference type="SUPFAM" id="SSF48403">
    <property type="entry name" value="Ankyrin repeat"/>
    <property type="match status" value="1"/>
</dbReference>
<evidence type="ECO:0000313" key="1">
    <source>
        <dbReference type="EMBL" id="OHE92111.1"/>
    </source>
</evidence>
<dbReference type="InterPro" id="IPR036770">
    <property type="entry name" value="Ankyrin_rpt-contain_sf"/>
</dbReference>
<dbReference type="RefSeq" id="XP_022469281.1">
    <property type="nucleotide sequence ID" value="XM_022624245.1"/>
</dbReference>